<evidence type="ECO:0000256" key="5">
    <source>
        <dbReference type="ARBA" id="ARBA00023136"/>
    </source>
</evidence>
<sequence>MPEGPWEDELASHHHHHDPDAARLAELGYRQELDRVMTLFENFSVAFCYLSPVVGVYSLYALSVGSAGPAYLWLIPVVVIGQLFVALVFGELGSSYPIAGALFQWSKRLLGNGYGWWVGWMYGWALIITVASVDTGVPGYFASLVNNVFGTHWDGAAPNDILLISTGFLVVQTAFNIFGVRFLGSISRIGTWFEVLGTLGVAVILFSVATHHSFSYLFSSAGTTHVATNPLGVNFIGHWWTGAALIAILGPVYIFYGFESAGDVAEEVVDAQRRVPRAMVSALVVGGLVSMILVAALDLAIPSGPKGLALAATGGVPAILSAAISSKLFQDLILLVITFAFFSCGTAVQGAGARLAFSYARDHAVPGWHFIRRISPRRRTPVGAILIAAIIPELLSFLVHFTPSKPIHIGFITYPAHVNALSALVSFGVSGIYISFQMVVLAYLIARLRGWRPEGPFQLGRWAVPVAVLGLIYGVAMIVNIVAPTGLNSPRGALFNFDWLTLLVVFVIVVIGAVYFAIARPHISIAAATASRELDQTDGAATPVEQS</sequence>
<keyword evidence="4 6" id="KW-1133">Transmembrane helix</keyword>
<feature type="transmembrane region" description="Helical" evidence="6">
    <location>
        <begin position="279"/>
        <end position="301"/>
    </location>
</feature>
<evidence type="ECO:0000256" key="4">
    <source>
        <dbReference type="ARBA" id="ARBA00022989"/>
    </source>
</evidence>
<feature type="transmembrane region" description="Helical" evidence="6">
    <location>
        <begin position="161"/>
        <end position="183"/>
    </location>
</feature>
<evidence type="ECO:0000256" key="3">
    <source>
        <dbReference type="ARBA" id="ARBA00022692"/>
    </source>
</evidence>
<dbReference type="RefSeq" id="WP_015799378.1">
    <property type="nucleotide sequence ID" value="NC_013124.1"/>
</dbReference>
<keyword evidence="3 6" id="KW-0812">Transmembrane</keyword>
<feature type="transmembrane region" description="Helical" evidence="6">
    <location>
        <begin position="238"/>
        <end position="258"/>
    </location>
</feature>
<reference evidence="7 8" key="1">
    <citation type="journal article" date="2009" name="Stand. Genomic Sci.">
        <title>Complete genome sequence of Acidimicrobium ferrooxidans type strain (ICP).</title>
        <authorList>
            <person name="Clum A."/>
            <person name="Nolan M."/>
            <person name="Lang E."/>
            <person name="Glavina Del Rio T."/>
            <person name="Tice H."/>
            <person name="Copeland A."/>
            <person name="Cheng J.F."/>
            <person name="Lucas S."/>
            <person name="Chen F."/>
            <person name="Bruce D."/>
            <person name="Goodwin L."/>
            <person name="Pitluck S."/>
            <person name="Ivanova N."/>
            <person name="Mavrommatis K."/>
            <person name="Mikhailova N."/>
            <person name="Pati A."/>
            <person name="Chen A."/>
            <person name="Palaniappan K."/>
            <person name="Goker M."/>
            <person name="Spring S."/>
            <person name="Land M."/>
            <person name="Hauser L."/>
            <person name="Chang Y.J."/>
            <person name="Jeffries C.C."/>
            <person name="Chain P."/>
            <person name="Bristow J."/>
            <person name="Eisen J.A."/>
            <person name="Markowitz V."/>
            <person name="Hugenholtz P."/>
            <person name="Kyrpides N.C."/>
            <person name="Klenk H.P."/>
            <person name="Lapidus A."/>
        </authorList>
    </citation>
    <scope>NUCLEOTIDE SEQUENCE [LARGE SCALE GENOMIC DNA]</scope>
    <source>
        <strain evidence="8">DSM 10331 / JCM 15462 / NBRC 103882 / ICP</strain>
    </source>
</reference>
<keyword evidence="2" id="KW-0813">Transport</keyword>
<evidence type="ECO:0000256" key="2">
    <source>
        <dbReference type="ARBA" id="ARBA00022448"/>
    </source>
</evidence>
<dbReference type="Pfam" id="PF13520">
    <property type="entry name" value="AA_permease_2"/>
    <property type="match status" value="1"/>
</dbReference>
<feature type="transmembrane region" description="Helical" evidence="6">
    <location>
        <begin position="466"/>
        <end position="487"/>
    </location>
</feature>
<feature type="transmembrane region" description="Helical" evidence="6">
    <location>
        <begin position="114"/>
        <end position="141"/>
    </location>
</feature>
<keyword evidence="8" id="KW-1185">Reference proteome</keyword>
<dbReference type="STRING" id="525909.Afer_2000"/>
<proteinExistence type="predicted"/>
<feature type="transmembrane region" description="Helical" evidence="6">
    <location>
        <begin position="332"/>
        <end position="351"/>
    </location>
</feature>
<feature type="transmembrane region" description="Helical" evidence="6">
    <location>
        <begin position="195"/>
        <end position="218"/>
    </location>
</feature>
<dbReference type="HOGENOM" id="CLU_004495_0_2_11"/>
<dbReference type="EMBL" id="CP001631">
    <property type="protein sequence ID" value="ACU54902.1"/>
    <property type="molecule type" value="Genomic_DNA"/>
</dbReference>
<keyword evidence="5 6" id="KW-0472">Membrane</keyword>
<dbReference type="Gene3D" id="1.20.1740.10">
    <property type="entry name" value="Amino acid/polyamine transporter I"/>
    <property type="match status" value="1"/>
</dbReference>
<dbReference type="AlphaFoldDB" id="C7M2B3"/>
<evidence type="ECO:0000256" key="1">
    <source>
        <dbReference type="ARBA" id="ARBA00004141"/>
    </source>
</evidence>
<gene>
    <name evidence="7" type="ordered locus">Afer_2000</name>
</gene>
<dbReference type="KEGG" id="afo:Afer_2000"/>
<dbReference type="PANTHER" id="PTHR45649:SF26">
    <property type="entry name" value="OS04G0435100 PROTEIN"/>
    <property type="match status" value="1"/>
</dbReference>
<dbReference type="GO" id="GO:0016020">
    <property type="term" value="C:membrane"/>
    <property type="evidence" value="ECO:0007669"/>
    <property type="project" value="UniProtKB-SubCell"/>
</dbReference>
<evidence type="ECO:0000313" key="8">
    <source>
        <dbReference type="Proteomes" id="UP000000771"/>
    </source>
</evidence>
<dbReference type="GO" id="GO:0022857">
    <property type="term" value="F:transmembrane transporter activity"/>
    <property type="evidence" value="ECO:0007669"/>
    <property type="project" value="InterPro"/>
</dbReference>
<protein>
    <submittedName>
        <fullName evidence="7">Amino acid permease-associated region</fullName>
    </submittedName>
</protein>
<comment type="subcellular location">
    <subcellularLocation>
        <location evidence="1">Membrane</location>
        <topology evidence="1">Multi-pass membrane protein</topology>
    </subcellularLocation>
</comment>
<feature type="transmembrane region" description="Helical" evidence="6">
    <location>
        <begin position="421"/>
        <end position="445"/>
    </location>
</feature>
<feature type="transmembrane region" description="Helical" evidence="6">
    <location>
        <begin position="39"/>
        <end position="60"/>
    </location>
</feature>
<feature type="transmembrane region" description="Helical" evidence="6">
    <location>
        <begin position="72"/>
        <end position="93"/>
    </location>
</feature>
<feature type="transmembrane region" description="Helical" evidence="6">
    <location>
        <begin position="499"/>
        <end position="518"/>
    </location>
</feature>
<organism evidence="7 8">
    <name type="scientific">Acidimicrobium ferrooxidans (strain DSM 10331 / JCM 15462 / NBRC 103882 / ICP)</name>
    <dbReference type="NCBI Taxonomy" id="525909"/>
    <lineage>
        <taxon>Bacteria</taxon>
        <taxon>Bacillati</taxon>
        <taxon>Actinomycetota</taxon>
        <taxon>Acidimicrobiia</taxon>
        <taxon>Acidimicrobiales</taxon>
        <taxon>Acidimicrobiaceae</taxon>
        <taxon>Acidimicrobium</taxon>
    </lineage>
</organism>
<accession>C7M2B3</accession>
<dbReference type="eggNOG" id="COG0531">
    <property type="taxonomic scope" value="Bacteria"/>
</dbReference>
<dbReference type="InterPro" id="IPR002293">
    <property type="entry name" value="AA/rel_permease1"/>
</dbReference>
<name>C7M2B3_ACIFD</name>
<dbReference type="Proteomes" id="UP000000771">
    <property type="component" value="Chromosome"/>
</dbReference>
<feature type="transmembrane region" description="Helical" evidence="6">
    <location>
        <begin position="382"/>
        <end position="401"/>
    </location>
</feature>
<dbReference type="PIRSF" id="PIRSF006060">
    <property type="entry name" value="AA_transporter"/>
    <property type="match status" value="1"/>
</dbReference>
<evidence type="ECO:0000256" key="6">
    <source>
        <dbReference type="SAM" id="Phobius"/>
    </source>
</evidence>
<dbReference type="OrthoDB" id="8274074at2"/>
<evidence type="ECO:0000313" key="7">
    <source>
        <dbReference type="EMBL" id="ACU54902.1"/>
    </source>
</evidence>
<dbReference type="PANTHER" id="PTHR45649">
    <property type="entry name" value="AMINO-ACID PERMEASE BAT1"/>
    <property type="match status" value="1"/>
</dbReference>